<evidence type="ECO:0000313" key="4">
    <source>
        <dbReference type="EMBL" id="KAK1845852.1"/>
    </source>
</evidence>
<dbReference type="PROSITE" id="PS50082">
    <property type="entry name" value="WD_REPEATS_2"/>
    <property type="match status" value="2"/>
</dbReference>
<dbReference type="SMART" id="SM00320">
    <property type="entry name" value="WD40"/>
    <property type="match status" value="5"/>
</dbReference>
<dbReference type="InterPro" id="IPR019775">
    <property type="entry name" value="WD40_repeat_CS"/>
</dbReference>
<dbReference type="InterPro" id="IPR015943">
    <property type="entry name" value="WD40/YVTN_repeat-like_dom_sf"/>
</dbReference>
<proteinExistence type="predicted"/>
<dbReference type="PROSITE" id="PS00678">
    <property type="entry name" value="WD_REPEATS_1"/>
    <property type="match status" value="1"/>
</dbReference>
<dbReference type="Pfam" id="PF00400">
    <property type="entry name" value="WD40"/>
    <property type="match status" value="3"/>
</dbReference>
<dbReference type="AlphaFoldDB" id="A0AAD9EFM7"/>
<dbReference type="InterPro" id="IPR011044">
    <property type="entry name" value="Quino_amine_DH_bsu"/>
</dbReference>
<sequence>MVDDQWGPCLQTLEGHDRPVSSLAFSPNGATLASASSDNTVKVWDITTGQCLRTLQIHGERPYTVVFSLKRDKLASASLDGIVRLWDEATGRLLNTFHGNRPPNDGFTHFVRAAFCSGDQQIMLGSQENFEIWDIATGHYTRQFQESEPFPKNGVAFSSDGTFFARYYKRGRIVSFDTKTGTHSKTFHPLCPEEHDHERYQIALSFDGTRLVSCDRCCRLRSWDTTTCQSIWEDIDAPEFQTAFESAVAYSRDGRFVACSALKNSAVEIRDAETGKVLRELSIDTSSALAFSIDGTQLVSGSLRDPMIRVWDISGVQRYQPVEGGSSTHPGCLHSGSRNATKGKKGFFLSLSLVAHNYAN</sequence>
<protein>
    <submittedName>
        <fullName evidence="4">Het-r protein</fullName>
    </submittedName>
</protein>
<evidence type="ECO:0000256" key="1">
    <source>
        <dbReference type="ARBA" id="ARBA00022574"/>
    </source>
</evidence>
<dbReference type="EMBL" id="JAQOWY010000257">
    <property type="protein sequence ID" value="KAK1845852.1"/>
    <property type="molecule type" value="Genomic_DNA"/>
</dbReference>
<dbReference type="CDD" id="cd00200">
    <property type="entry name" value="WD40"/>
    <property type="match status" value="1"/>
</dbReference>
<dbReference type="PANTHER" id="PTHR19848">
    <property type="entry name" value="WD40 REPEAT PROTEIN"/>
    <property type="match status" value="1"/>
</dbReference>
<dbReference type="Proteomes" id="UP001243330">
    <property type="component" value="Unassembled WGS sequence"/>
</dbReference>
<organism evidence="4 5">
    <name type="scientific">Colletotrichum chrysophilum</name>
    <dbReference type="NCBI Taxonomy" id="1836956"/>
    <lineage>
        <taxon>Eukaryota</taxon>
        <taxon>Fungi</taxon>
        <taxon>Dikarya</taxon>
        <taxon>Ascomycota</taxon>
        <taxon>Pezizomycotina</taxon>
        <taxon>Sordariomycetes</taxon>
        <taxon>Hypocreomycetidae</taxon>
        <taxon>Glomerellales</taxon>
        <taxon>Glomerellaceae</taxon>
        <taxon>Colletotrichum</taxon>
        <taxon>Colletotrichum gloeosporioides species complex</taxon>
    </lineage>
</organism>
<evidence type="ECO:0000256" key="2">
    <source>
        <dbReference type="ARBA" id="ARBA00022737"/>
    </source>
</evidence>
<dbReference type="SUPFAM" id="SSF50969">
    <property type="entry name" value="YVTN repeat-like/Quinoprotein amine dehydrogenase"/>
    <property type="match status" value="1"/>
</dbReference>
<accession>A0AAD9EFM7</accession>
<evidence type="ECO:0000313" key="5">
    <source>
        <dbReference type="Proteomes" id="UP001243330"/>
    </source>
</evidence>
<dbReference type="PANTHER" id="PTHR19848:SF8">
    <property type="entry name" value="F-BOX AND WD REPEAT DOMAIN CONTAINING 7"/>
    <property type="match status" value="1"/>
</dbReference>
<reference evidence="4" key="1">
    <citation type="submission" date="2023-01" db="EMBL/GenBank/DDBJ databases">
        <title>Colletotrichum chrysophilum M932 genome sequence.</title>
        <authorList>
            <person name="Baroncelli R."/>
        </authorList>
    </citation>
    <scope>NUCLEOTIDE SEQUENCE</scope>
    <source>
        <strain evidence="4">M932</strain>
    </source>
</reference>
<dbReference type="SUPFAM" id="SSF50978">
    <property type="entry name" value="WD40 repeat-like"/>
    <property type="match status" value="1"/>
</dbReference>
<keyword evidence="2" id="KW-0677">Repeat</keyword>
<evidence type="ECO:0000256" key="3">
    <source>
        <dbReference type="PROSITE-ProRule" id="PRU00221"/>
    </source>
</evidence>
<feature type="repeat" description="WD" evidence="3">
    <location>
        <begin position="55"/>
        <end position="96"/>
    </location>
</feature>
<dbReference type="InterPro" id="IPR020472">
    <property type="entry name" value="WD40_PAC1"/>
</dbReference>
<dbReference type="InterPro" id="IPR001680">
    <property type="entry name" value="WD40_rpt"/>
</dbReference>
<feature type="repeat" description="WD" evidence="3">
    <location>
        <begin position="13"/>
        <end position="54"/>
    </location>
</feature>
<gene>
    <name evidence="4" type="ORF">CCHR01_11530</name>
</gene>
<dbReference type="Gene3D" id="2.130.10.10">
    <property type="entry name" value="YVTN repeat-like/Quinoprotein amine dehydrogenase"/>
    <property type="match status" value="2"/>
</dbReference>
<dbReference type="PRINTS" id="PR00320">
    <property type="entry name" value="GPROTEINBRPT"/>
</dbReference>
<name>A0AAD9EFM7_9PEZI</name>
<dbReference type="PROSITE" id="PS50294">
    <property type="entry name" value="WD_REPEATS_REGION"/>
    <property type="match status" value="1"/>
</dbReference>
<comment type="caution">
    <text evidence="4">The sequence shown here is derived from an EMBL/GenBank/DDBJ whole genome shotgun (WGS) entry which is preliminary data.</text>
</comment>
<keyword evidence="1 3" id="KW-0853">WD repeat</keyword>
<dbReference type="InterPro" id="IPR036322">
    <property type="entry name" value="WD40_repeat_dom_sf"/>
</dbReference>
<keyword evidence="5" id="KW-1185">Reference proteome</keyword>